<evidence type="ECO:0000313" key="6">
    <source>
        <dbReference type="EMBL" id="ACZ86964.1"/>
    </source>
</evidence>
<dbReference type="KEGG" id="sro:Sros_4056"/>
<protein>
    <submittedName>
        <fullName evidence="6">Signal transduction histidine kinase-like protein</fullName>
    </submittedName>
</protein>
<dbReference type="eggNOG" id="COG4585">
    <property type="taxonomic scope" value="Bacteria"/>
</dbReference>
<dbReference type="InterPro" id="IPR011712">
    <property type="entry name" value="Sig_transdc_His_kin_sub3_dim/P"/>
</dbReference>
<dbReference type="HOGENOM" id="CLU_000445_20_8_11"/>
<dbReference type="InterPro" id="IPR036890">
    <property type="entry name" value="HATPase_C_sf"/>
</dbReference>
<dbReference type="Gene3D" id="1.20.5.1930">
    <property type="match status" value="1"/>
</dbReference>
<dbReference type="EMBL" id="CP001814">
    <property type="protein sequence ID" value="ACZ86964.1"/>
    <property type="molecule type" value="Genomic_DNA"/>
</dbReference>
<dbReference type="GO" id="GO:0000155">
    <property type="term" value="F:phosphorelay sensor kinase activity"/>
    <property type="evidence" value="ECO:0007669"/>
    <property type="project" value="InterPro"/>
</dbReference>
<sequence length="351" mass="37252">MRSEHERSGESAFYPWLLLAYPPARDLAEGLVRQAGPAAICLAAFVVLYTLSVALSFRDRHRTAAAALAALVVVTFLLLTRFAESWFHLTTLMTIACGAVVRGRAVYAVLTALTATLALLMWRAGAGGEDISMTLWGAAVGGLVVSIVMKLFSMIAELRRTREELAHAAVAEERLRFSRDLHDLLGHTLSVMVVKAEAVRRLAPRDAEAAARQAADIETAGRQALREVRATVTGYRGRGLAAELASARTALAEAGIAATVRVPESRMAPEADALMGWAVREGVTNVIRHSGARACEIRLDGAILEIHDDGRGPGGSGNGNGLRGLAERAVALGGTLETSAADGFLLRVTIP</sequence>
<dbReference type="OrthoDB" id="5241784at2"/>
<keyword evidence="3" id="KW-0902">Two-component regulatory system</keyword>
<feature type="domain" description="Signal transduction histidine kinase subgroup 3 dimerisation and phosphoacceptor" evidence="5">
    <location>
        <begin position="173"/>
        <end position="238"/>
    </location>
</feature>
<evidence type="ECO:0000256" key="1">
    <source>
        <dbReference type="ARBA" id="ARBA00022679"/>
    </source>
</evidence>
<dbReference type="GO" id="GO:0046983">
    <property type="term" value="F:protein dimerization activity"/>
    <property type="evidence" value="ECO:0007669"/>
    <property type="project" value="InterPro"/>
</dbReference>
<dbReference type="AlphaFoldDB" id="D2AWG8"/>
<dbReference type="Pfam" id="PF07730">
    <property type="entry name" value="HisKA_3"/>
    <property type="match status" value="1"/>
</dbReference>
<evidence type="ECO:0000256" key="4">
    <source>
        <dbReference type="SAM" id="Phobius"/>
    </source>
</evidence>
<dbReference type="InterPro" id="IPR050482">
    <property type="entry name" value="Sensor_HK_TwoCompSys"/>
</dbReference>
<proteinExistence type="predicted"/>
<dbReference type="GO" id="GO:0016020">
    <property type="term" value="C:membrane"/>
    <property type="evidence" value="ECO:0007669"/>
    <property type="project" value="InterPro"/>
</dbReference>
<feature type="transmembrane region" description="Helical" evidence="4">
    <location>
        <begin position="104"/>
        <end position="122"/>
    </location>
</feature>
<keyword evidence="1" id="KW-0808">Transferase</keyword>
<accession>D2AWG8</accession>
<evidence type="ECO:0000313" key="7">
    <source>
        <dbReference type="Proteomes" id="UP000002029"/>
    </source>
</evidence>
<keyword evidence="2 6" id="KW-0418">Kinase</keyword>
<dbReference type="Gene3D" id="3.30.565.10">
    <property type="entry name" value="Histidine kinase-like ATPase, C-terminal domain"/>
    <property type="match status" value="1"/>
</dbReference>
<name>D2AWG8_STRRD</name>
<dbReference type="PANTHER" id="PTHR24421:SF63">
    <property type="entry name" value="SENSOR HISTIDINE KINASE DESK"/>
    <property type="match status" value="1"/>
</dbReference>
<keyword evidence="4" id="KW-0812">Transmembrane</keyword>
<dbReference type="RefSeq" id="WP_012890706.1">
    <property type="nucleotide sequence ID" value="NC_013595.1"/>
</dbReference>
<dbReference type="SUPFAM" id="SSF55874">
    <property type="entry name" value="ATPase domain of HSP90 chaperone/DNA topoisomerase II/histidine kinase"/>
    <property type="match status" value="1"/>
</dbReference>
<evidence type="ECO:0000256" key="2">
    <source>
        <dbReference type="ARBA" id="ARBA00022777"/>
    </source>
</evidence>
<dbReference type="Proteomes" id="UP000002029">
    <property type="component" value="Chromosome"/>
</dbReference>
<feature type="transmembrane region" description="Helical" evidence="4">
    <location>
        <begin position="35"/>
        <end position="57"/>
    </location>
</feature>
<keyword evidence="4" id="KW-1133">Transmembrane helix</keyword>
<dbReference type="PANTHER" id="PTHR24421">
    <property type="entry name" value="NITRATE/NITRITE SENSOR PROTEIN NARX-RELATED"/>
    <property type="match status" value="1"/>
</dbReference>
<feature type="transmembrane region" description="Helical" evidence="4">
    <location>
        <begin position="134"/>
        <end position="152"/>
    </location>
</feature>
<feature type="transmembrane region" description="Helical" evidence="4">
    <location>
        <begin position="63"/>
        <end position="83"/>
    </location>
</feature>
<dbReference type="STRING" id="479432.Sros_4056"/>
<evidence type="ECO:0000256" key="3">
    <source>
        <dbReference type="ARBA" id="ARBA00023012"/>
    </source>
</evidence>
<gene>
    <name evidence="6" type="ordered locus">Sros_4056</name>
</gene>
<keyword evidence="7" id="KW-1185">Reference proteome</keyword>
<organism evidence="6 7">
    <name type="scientific">Streptosporangium roseum (strain ATCC 12428 / DSM 43021 / JCM 3005 / KCTC 9067 / NCIMB 10171 / NRRL 2505 / NI 9100)</name>
    <dbReference type="NCBI Taxonomy" id="479432"/>
    <lineage>
        <taxon>Bacteria</taxon>
        <taxon>Bacillati</taxon>
        <taxon>Actinomycetota</taxon>
        <taxon>Actinomycetes</taxon>
        <taxon>Streptosporangiales</taxon>
        <taxon>Streptosporangiaceae</taxon>
        <taxon>Streptosporangium</taxon>
    </lineage>
</organism>
<evidence type="ECO:0000259" key="5">
    <source>
        <dbReference type="Pfam" id="PF07730"/>
    </source>
</evidence>
<keyword evidence="4" id="KW-0472">Membrane</keyword>
<reference evidence="6 7" key="1">
    <citation type="journal article" date="2010" name="Stand. Genomic Sci.">
        <title>Complete genome sequence of Streptosporangium roseum type strain (NI 9100).</title>
        <authorList>
            <person name="Nolan M."/>
            <person name="Sikorski J."/>
            <person name="Jando M."/>
            <person name="Lucas S."/>
            <person name="Lapidus A."/>
            <person name="Glavina Del Rio T."/>
            <person name="Chen F."/>
            <person name="Tice H."/>
            <person name="Pitluck S."/>
            <person name="Cheng J.F."/>
            <person name="Chertkov O."/>
            <person name="Sims D."/>
            <person name="Meincke L."/>
            <person name="Brettin T."/>
            <person name="Han C."/>
            <person name="Detter J.C."/>
            <person name="Bruce D."/>
            <person name="Goodwin L."/>
            <person name="Land M."/>
            <person name="Hauser L."/>
            <person name="Chang Y.J."/>
            <person name="Jeffries C.D."/>
            <person name="Ivanova N."/>
            <person name="Mavromatis K."/>
            <person name="Mikhailova N."/>
            <person name="Chen A."/>
            <person name="Palaniappan K."/>
            <person name="Chain P."/>
            <person name="Rohde M."/>
            <person name="Goker M."/>
            <person name="Bristow J."/>
            <person name="Eisen J.A."/>
            <person name="Markowitz V."/>
            <person name="Hugenholtz P."/>
            <person name="Kyrpides N.C."/>
            <person name="Klenk H.P."/>
        </authorList>
    </citation>
    <scope>NUCLEOTIDE SEQUENCE [LARGE SCALE GENOMIC DNA]</scope>
    <source>
        <strain evidence="7">ATCC 12428 / DSM 43021 / JCM 3005 / NI 9100</strain>
    </source>
</reference>